<protein>
    <submittedName>
        <fullName evidence="1">Uncharacterized protein</fullName>
    </submittedName>
</protein>
<accession>A0A5C7IRV9</accession>
<evidence type="ECO:0000313" key="2">
    <source>
        <dbReference type="Proteomes" id="UP000323000"/>
    </source>
</evidence>
<dbReference type="AlphaFoldDB" id="A0A5C7IRV9"/>
<proteinExistence type="predicted"/>
<evidence type="ECO:0000313" key="1">
    <source>
        <dbReference type="EMBL" id="TXG71082.1"/>
    </source>
</evidence>
<name>A0A5C7IRV9_9ROSI</name>
<sequence length="108" mass="12278">MIATHDREVKSKKNKRRLRLLQDLTWNDFCKIKKSRSCSLTVADKSETNKEVTKEIEIRVADLTQKSDWPIPSSVSLGEESLTGASRIQDDAAFVMCSGNFGKFLRRS</sequence>
<keyword evidence="2" id="KW-1185">Reference proteome</keyword>
<organism evidence="1 2">
    <name type="scientific">Acer yangbiense</name>
    <dbReference type="NCBI Taxonomy" id="1000413"/>
    <lineage>
        <taxon>Eukaryota</taxon>
        <taxon>Viridiplantae</taxon>
        <taxon>Streptophyta</taxon>
        <taxon>Embryophyta</taxon>
        <taxon>Tracheophyta</taxon>
        <taxon>Spermatophyta</taxon>
        <taxon>Magnoliopsida</taxon>
        <taxon>eudicotyledons</taxon>
        <taxon>Gunneridae</taxon>
        <taxon>Pentapetalae</taxon>
        <taxon>rosids</taxon>
        <taxon>malvids</taxon>
        <taxon>Sapindales</taxon>
        <taxon>Sapindaceae</taxon>
        <taxon>Hippocastanoideae</taxon>
        <taxon>Acereae</taxon>
        <taxon>Acer</taxon>
    </lineage>
</organism>
<dbReference type="EMBL" id="VAHF01000002">
    <property type="protein sequence ID" value="TXG71082.1"/>
    <property type="molecule type" value="Genomic_DNA"/>
</dbReference>
<gene>
    <name evidence="1" type="ORF">EZV62_006017</name>
</gene>
<dbReference type="OrthoDB" id="1913152at2759"/>
<reference evidence="2" key="1">
    <citation type="journal article" date="2019" name="Gigascience">
        <title>De novo genome assembly of the endangered Acer yangbiense, a plant species with extremely small populations endemic to Yunnan Province, China.</title>
        <authorList>
            <person name="Yang J."/>
            <person name="Wariss H.M."/>
            <person name="Tao L."/>
            <person name="Zhang R."/>
            <person name="Yun Q."/>
            <person name="Hollingsworth P."/>
            <person name="Dao Z."/>
            <person name="Luo G."/>
            <person name="Guo H."/>
            <person name="Ma Y."/>
            <person name="Sun W."/>
        </authorList>
    </citation>
    <scope>NUCLEOTIDE SEQUENCE [LARGE SCALE GENOMIC DNA]</scope>
    <source>
        <strain evidence="2">cv. Malutang</strain>
    </source>
</reference>
<comment type="caution">
    <text evidence="1">The sequence shown here is derived from an EMBL/GenBank/DDBJ whole genome shotgun (WGS) entry which is preliminary data.</text>
</comment>
<dbReference type="Proteomes" id="UP000323000">
    <property type="component" value="Chromosome 2"/>
</dbReference>